<geneLocation type="plasmid" evidence="4">
    <name>pTSY</name>
</geneLocation>
<evidence type="ECO:0000256" key="2">
    <source>
        <dbReference type="SAM" id="MobiDB-lite"/>
    </source>
</evidence>
<protein>
    <submittedName>
        <fullName evidence="4">DNA integrase</fullName>
    </submittedName>
</protein>
<dbReference type="Proteomes" id="UP000019141">
    <property type="component" value="Unassembled WGS sequence"/>
</dbReference>
<comment type="caution">
    <text evidence="4">The sequence shown here is derived from an EMBL/GenBank/DDBJ whole genome shotgun (WGS) entry which is preliminary data.</text>
</comment>
<keyword evidence="1" id="KW-0233">DNA recombination</keyword>
<dbReference type="GO" id="GO:0015074">
    <property type="term" value="P:DNA integration"/>
    <property type="evidence" value="ECO:0007669"/>
    <property type="project" value="InterPro"/>
</dbReference>
<feature type="compositionally biased region" description="Polar residues" evidence="2">
    <location>
        <begin position="7"/>
        <end position="17"/>
    </location>
</feature>
<dbReference type="GO" id="GO:0003677">
    <property type="term" value="F:DNA binding"/>
    <property type="evidence" value="ECO:0007669"/>
    <property type="project" value="InterPro"/>
</dbReference>
<dbReference type="Gene3D" id="1.10.443.10">
    <property type="entry name" value="Intergrase catalytic core"/>
    <property type="match status" value="1"/>
</dbReference>
<keyword evidence="4" id="KW-0614">Plasmid</keyword>
<dbReference type="AlphaFoldDB" id="W4M1S1"/>
<evidence type="ECO:0000313" key="5">
    <source>
        <dbReference type="Proteomes" id="UP000019141"/>
    </source>
</evidence>
<proteinExistence type="predicted"/>
<dbReference type="InterPro" id="IPR011010">
    <property type="entry name" value="DNA_brk_join_enz"/>
</dbReference>
<dbReference type="InterPro" id="IPR013762">
    <property type="entry name" value="Integrase-like_cat_sf"/>
</dbReference>
<dbReference type="SUPFAM" id="SSF56349">
    <property type="entry name" value="DNA breaking-rejoining enzymes"/>
    <property type="match status" value="1"/>
</dbReference>
<dbReference type="GO" id="GO:0006310">
    <property type="term" value="P:DNA recombination"/>
    <property type="evidence" value="ECO:0007669"/>
    <property type="project" value="UniProtKB-KW"/>
</dbReference>
<evidence type="ECO:0000256" key="1">
    <source>
        <dbReference type="ARBA" id="ARBA00023172"/>
    </source>
</evidence>
<feature type="non-terminal residue" evidence="4">
    <location>
        <position position="173"/>
    </location>
</feature>
<dbReference type="InterPro" id="IPR002104">
    <property type="entry name" value="Integrase_catalytic"/>
</dbReference>
<evidence type="ECO:0000313" key="4">
    <source>
        <dbReference type="EMBL" id="ETX03617.1"/>
    </source>
</evidence>
<sequence>MPLAKGQNPNRPKTGSSIKVEPIRTKTAIDNIKKILRDRPRNFCLFTLGINTAYRANELLSIRLGQVRHLGVGDALDLKQSKTRKYRLVTLNRPAVEAIGYYLKHDPHLRLADDDAYLFYSRFGEVLTVPTLTHLVKTWCQAVGLKGNYGSHSMRKTWGWWQYKRGKPVPLLA</sequence>
<gene>
    <name evidence="4" type="ORF">ETSY1_46685</name>
</gene>
<dbReference type="EMBL" id="AZHW01000021">
    <property type="protein sequence ID" value="ETX03617.1"/>
    <property type="molecule type" value="Genomic_DNA"/>
</dbReference>
<evidence type="ECO:0000259" key="3">
    <source>
        <dbReference type="PROSITE" id="PS51898"/>
    </source>
</evidence>
<reference evidence="4 5" key="1">
    <citation type="journal article" date="2014" name="Nature">
        <title>An environmental bacterial taxon with a large and distinct metabolic repertoire.</title>
        <authorList>
            <person name="Wilson M.C."/>
            <person name="Mori T."/>
            <person name="Ruckert C."/>
            <person name="Uria A.R."/>
            <person name="Helf M.J."/>
            <person name="Takada K."/>
            <person name="Gernert C."/>
            <person name="Steffens U.A."/>
            <person name="Heycke N."/>
            <person name="Schmitt S."/>
            <person name="Rinke C."/>
            <person name="Helfrich E.J."/>
            <person name="Brachmann A.O."/>
            <person name="Gurgui C."/>
            <person name="Wakimoto T."/>
            <person name="Kracht M."/>
            <person name="Crusemann M."/>
            <person name="Hentschel U."/>
            <person name="Abe I."/>
            <person name="Matsunaga S."/>
            <person name="Kalinowski J."/>
            <person name="Takeyama H."/>
            <person name="Piel J."/>
        </authorList>
    </citation>
    <scope>NUCLEOTIDE SEQUENCE [LARGE SCALE GENOMIC DNA]</scope>
    <source>
        <strain evidence="5">TSY1</strain>
        <plasmid evidence="4">pTSY</plasmid>
    </source>
</reference>
<feature type="domain" description="Tyr recombinase" evidence="3">
    <location>
        <begin position="10"/>
        <end position="173"/>
    </location>
</feature>
<organism evidence="4 5">
    <name type="scientific">Entotheonella factor</name>
    <dbReference type="NCBI Taxonomy" id="1429438"/>
    <lineage>
        <taxon>Bacteria</taxon>
        <taxon>Pseudomonadati</taxon>
        <taxon>Nitrospinota/Tectimicrobiota group</taxon>
        <taxon>Candidatus Tectimicrobiota</taxon>
        <taxon>Candidatus Entotheonellia</taxon>
        <taxon>Candidatus Entotheonellales</taxon>
        <taxon>Candidatus Entotheonellaceae</taxon>
        <taxon>Candidatus Entotheonella</taxon>
    </lineage>
</organism>
<dbReference type="Pfam" id="PF00589">
    <property type="entry name" value="Phage_integrase"/>
    <property type="match status" value="1"/>
</dbReference>
<accession>W4M1S1</accession>
<dbReference type="PROSITE" id="PS51898">
    <property type="entry name" value="TYR_RECOMBINASE"/>
    <property type="match status" value="1"/>
</dbReference>
<name>W4M1S1_ENTF1</name>
<keyword evidence="5" id="KW-1185">Reference proteome</keyword>
<dbReference type="HOGENOM" id="CLU_1412892_0_0_7"/>
<feature type="region of interest" description="Disordered" evidence="2">
    <location>
        <begin position="1"/>
        <end position="20"/>
    </location>
</feature>